<keyword evidence="5" id="KW-0676">Redox-active center</keyword>
<dbReference type="InterPro" id="IPR036249">
    <property type="entry name" value="Thioredoxin-like_sf"/>
</dbReference>
<feature type="transmembrane region" description="Helical" evidence="6">
    <location>
        <begin position="20"/>
        <end position="39"/>
    </location>
</feature>
<feature type="domain" description="Thioredoxin" evidence="7">
    <location>
        <begin position="55"/>
        <end position="195"/>
    </location>
</feature>
<dbReference type="PANTHER" id="PTHR42852:SF6">
    <property type="entry name" value="THIOL:DISULFIDE INTERCHANGE PROTEIN DSBE"/>
    <property type="match status" value="1"/>
</dbReference>
<dbReference type="EMBL" id="BAAAFZ010000047">
    <property type="protein sequence ID" value="GAA0590058.1"/>
    <property type="molecule type" value="Genomic_DNA"/>
</dbReference>
<keyword evidence="9" id="KW-1185">Reference proteome</keyword>
<comment type="subcellular location">
    <subcellularLocation>
        <location evidence="1">Cell envelope</location>
    </subcellularLocation>
</comment>
<dbReference type="PROSITE" id="PS51352">
    <property type="entry name" value="THIOREDOXIN_2"/>
    <property type="match status" value="1"/>
</dbReference>
<evidence type="ECO:0000256" key="2">
    <source>
        <dbReference type="ARBA" id="ARBA00007758"/>
    </source>
</evidence>
<dbReference type="NCBIfam" id="TIGR00385">
    <property type="entry name" value="dsbE"/>
    <property type="match status" value="1"/>
</dbReference>
<dbReference type="InterPro" id="IPR013740">
    <property type="entry name" value="Redoxin"/>
</dbReference>
<keyword evidence="6" id="KW-1133">Transmembrane helix</keyword>
<name>A0ABP3QG82_9PROT</name>
<protein>
    <submittedName>
        <fullName evidence="8">DsbE family thiol:disulfide interchange protein</fullName>
    </submittedName>
</protein>
<dbReference type="Proteomes" id="UP001501588">
    <property type="component" value="Unassembled WGS sequence"/>
</dbReference>
<evidence type="ECO:0000256" key="5">
    <source>
        <dbReference type="ARBA" id="ARBA00023284"/>
    </source>
</evidence>
<dbReference type="CDD" id="cd03010">
    <property type="entry name" value="TlpA_like_DsbE"/>
    <property type="match status" value="1"/>
</dbReference>
<dbReference type="Gene3D" id="3.40.30.10">
    <property type="entry name" value="Glutaredoxin"/>
    <property type="match status" value="1"/>
</dbReference>
<evidence type="ECO:0000259" key="7">
    <source>
        <dbReference type="PROSITE" id="PS51352"/>
    </source>
</evidence>
<evidence type="ECO:0000313" key="9">
    <source>
        <dbReference type="Proteomes" id="UP001501588"/>
    </source>
</evidence>
<proteinExistence type="inferred from homology"/>
<organism evidence="8 9">
    <name type="scientific">Craurococcus roseus</name>
    <dbReference type="NCBI Taxonomy" id="77585"/>
    <lineage>
        <taxon>Bacteria</taxon>
        <taxon>Pseudomonadati</taxon>
        <taxon>Pseudomonadota</taxon>
        <taxon>Alphaproteobacteria</taxon>
        <taxon>Acetobacterales</taxon>
        <taxon>Acetobacteraceae</taxon>
        <taxon>Craurococcus</taxon>
    </lineage>
</organism>
<dbReference type="InterPro" id="IPR017937">
    <property type="entry name" value="Thioredoxin_CS"/>
</dbReference>
<reference evidence="9" key="1">
    <citation type="journal article" date="2019" name="Int. J. Syst. Evol. Microbiol.">
        <title>The Global Catalogue of Microorganisms (GCM) 10K type strain sequencing project: providing services to taxonomists for standard genome sequencing and annotation.</title>
        <authorList>
            <consortium name="The Broad Institute Genomics Platform"/>
            <consortium name="The Broad Institute Genome Sequencing Center for Infectious Disease"/>
            <person name="Wu L."/>
            <person name="Ma J."/>
        </authorList>
    </citation>
    <scope>NUCLEOTIDE SEQUENCE [LARGE SCALE GENOMIC DNA]</scope>
    <source>
        <strain evidence="9">JCM 9933</strain>
    </source>
</reference>
<dbReference type="InterPro" id="IPR004799">
    <property type="entry name" value="Periplasmic_diS_OxRdtase_DsbE"/>
</dbReference>
<accession>A0ABP3QG82</accession>
<gene>
    <name evidence="8" type="ORF">GCM10009416_30760</name>
</gene>
<evidence type="ECO:0000256" key="1">
    <source>
        <dbReference type="ARBA" id="ARBA00004196"/>
    </source>
</evidence>
<dbReference type="PANTHER" id="PTHR42852">
    <property type="entry name" value="THIOL:DISULFIDE INTERCHANGE PROTEIN DSBE"/>
    <property type="match status" value="1"/>
</dbReference>
<keyword evidence="3" id="KW-0201">Cytochrome c-type biogenesis</keyword>
<sequence>MSVAQPEEHRGASPFSRRALLVLPALVAGGAGLGFFAMLRGLGTGGYDPRGVPSALIGKAPPEFALPPLEGTGLPGLSSDDLKAPGRPVLVNFFASWCVPCVIEHPQLMRLSREGVPVFGVGYKDQPADSRRFLEKHGNPYKRLGMDLPGRASIDWGLYGVPETYLIDRGGAIRWRWAGPVTDDTLRAELGPLLRRYA</sequence>
<dbReference type="InterPro" id="IPR013766">
    <property type="entry name" value="Thioredoxin_domain"/>
</dbReference>
<dbReference type="SUPFAM" id="SSF52833">
    <property type="entry name" value="Thioredoxin-like"/>
    <property type="match status" value="1"/>
</dbReference>
<dbReference type="InterPro" id="IPR050553">
    <property type="entry name" value="Thioredoxin_ResA/DsbE_sf"/>
</dbReference>
<dbReference type="PROSITE" id="PS00194">
    <property type="entry name" value="THIOREDOXIN_1"/>
    <property type="match status" value="1"/>
</dbReference>
<dbReference type="RefSeq" id="WP_343896241.1">
    <property type="nucleotide sequence ID" value="NZ_BAAAFZ010000047.1"/>
</dbReference>
<keyword evidence="4" id="KW-1015">Disulfide bond</keyword>
<evidence type="ECO:0000256" key="4">
    <source>
        <dbReference type="ARBA" id="ARBA00023157"/>
    </source>
</evidence>
<comment type="caution">
    <text evidence="8">The sequence shown here is derived from an EMBL/GenBank/DDBJ whole genome shotgun (WGS) entry which is preliminary data.</text>
</comment>
<keyword evidence="6" id="KW-0812">Transmembrane</keyword>
<comment type="similarity">
    <text evidence="2">Belongs to the thioredoxin family. DsbE subfamily.</text>
</comment>
<evidence type="ECO:0000256" key="6">
    <source>
        <dbReference type="SAM" id="Phobius"/>
    </source>
</evidence>
<keyword evidence="6" id="KW-0472">Membrane</keyword>
<dbReference type="Pfam" id="PF08534">
    <property type="entry name" value="Redoxin"/>
    <property type="match status" value="1"/>
</dbReference>
<evidence type="ECO:0000313" key="8">
    <source>
        <dbReference type="EMBL" id="GAA0590058.1"/>
    </source>
</evidence>
<evidence type="ECO:0000256" key="3">
    <source>
        <dbReference type="ARBA" id="ARBA00022748"/>
    </source>
</evidence>